<dbReference type="PANTHER" id="PTHR13844">
    <property type="entry name" value="SWI/SNF-RELATED MATRIX-ASSOCIATED ACTIN-DEPENDENT REGULATOR OF CHROMATIN SUBFAMILY D"/>
    <property type="match status" value="1"/>
</dbReference>
<gene>
    <name evidence="3" type="ORF">CHC_T00003973001</name>
</gene>
<dbReference type="SMART" id="SM00151">
    <property type="entry name" value="SWIB"/>
    <property type="match status" value="2"/>
</dbReference>
<keyword evidence="4" id="KW-1185">Reference proteome</keyword>
<feature type="domain" description="DM2" evidence="2">
    <location>
        <begin position="204"/>
        <end position="280"/>
    </location>
</feature>
<dbReference type="RefSeq" id="XP_005715285.1">
    <property type="nucleotide sequence ID" value="XM_005715228.1"/>
</dbReference>
<dbReference type="Gene3D" id="1.10.245.10">
    <property type="entry name" value="SWIB/MDM2 domain"/>
    <property type="match status" value="2"/>
</dbReference>
<dbReference type="InterPro" id="IPR036885">
    <property type="entry name" value="SWIB_MDM2_dom_sf"/>
</dbReference>
<dbReference type="EMBL" id="HG001731">
    <property type="protein sequence ID" value="CDF35466.1"/>
    <property type="molecule type" value="Genomic_DNA"/>
</dbReference>
<dbReference type="AlphaFoldDB" id="R7QDF0"/>
<sequence length="283" mass="31933">MFRALNMTSQRWAFAAPLLPGRALFPSTLSRHSPLAPVYRVAPRAISLVATAPGPRSGAKPARVPAIVRPMVPSRDLLQFVEDKAQPRSVVLKSLSKYVKDHELQDPNDRRIVLCDDKLKKLLGVEKCTILEMSKYITPHLSKPETVGGKYLEDAGKFEEEYLRVKAAEAAERLENGEPLKPVKGRKKRRVSKTNTEDKTKGRRLFKPVLLSPDLAAVCRKQEMPRHEIVKAVWEYIRLNNLQSKPGEPIKCDFLLRKVFDSDEIDVRAIMKGVAAHVKKIDT</sequence>
<feature type="domain" description="DM2" evidence="2">
    <location>
        <begin position="66"/>
        <end position="143"/>
    </location>
</feature>
<dbReference type="OMA" id="IWVYIRA"/>
<dbReference type="InterPro" id="IPR003121">
    <property type="entry name" value="SWIB_MDM2_domain"/>
</dbReference>
<feature type="region of interest" description="Disordered" evidence="1">
    <location>
        <begin position="176"/>
        <end position="199"/>
    </location>
</feature>
<reference evidence="4" key="1">
    <citation type="journal article" date="2013" name="Proc. Natl. Acad. Sci. U.S.A.">
        <title>Genome structure and metabolic features in the red seaweed Chondrus crispus shed light on evolution of the Archaeplastida.</title>
        <authorList>
            <person name="Collen J."/>
            <person name="Porcel B."/>
            <person name="Carre W."/>
            <person name="Ball S.G."/>
            <person name="Chaparro C."/>
            <person name="Tonon T."/>
            <person name="Barbeyron T."/>
            <person name="Michel G."/>
            <person name="Noel B."/>
            <person name="Valentin K."/>
            <person name="Elias M."/>
            <person name="Artiguenave F."/>
            <person name="Arun A."/>
            <person name="Aury J.M."/>
            <person name="Barbosa-Neto J.F."/>
            <person name="Bothwell J.H."/>
            <person name="Bouget F.Y."/>
            <person name="Brillet L."/>
            <person name="Cabello-Hurtado F."/>
            <person name="Capella-Gutierrez S."/>
            <person name="Charrier B."/>
            <person name="Cladiere L."/>
            <person name="Cock J.M."/>
            <person name="Coelho S.M."/>
            <person name="Colleoni C."/>
            <person name="Czjzek M."/>
            <person name="Da Silva C."/>
            <person name="Delage L."/>
            <person name="Denoeud F."/>
            <person name="Deschamps P."/>
            <person name="Dittami S.M."/>
            <person name="Gabaldon T."/>
            <person name="Gachon C.M."/>
            <person name="Groisillier A."/>
            <person name="Herve C."/>
            <person name="Jabbari K."/>
            <person name="Katinka M."/>
            <person name="Kloareg B."/>
            <person name="Kowalczyk N."/>
            <person name="Labadie K."/>
            <person name="Leblanc C."/>
            <person name="Lopez P.J."/>
            <person name="McLachlan D.H."/>
            <person name="Meslet-Cladiere L."/>
            <person name="Moustafa A."/>
            <person name="Nehr Z."/>
            <person name="Nyvall Collen P."/>
            <person name="Panaud O."/>
            <person name="Partensky F."/>
            <person name="Poulain J."/>
            <person name="Rensing S.A."/>
            <person name="Rousvoal S."/>
            <person name="Samson G."/>
            <person name="Symeonidi A."/>
            <person name="Weissenbach J."/>
            <person name="Zambounis A."/>
            <person name="Wincker P."/>
            <person name="Boyen C."/>
        </authorList>
    </citation>
    <scope>NUCLEOTIDE SEQUENCE [LARGE SCALE GENOMIC DNA]</scope>
    <source>
        <strain evidence="4">cv. Stackhouse</strain>
    </source>
</reference>
<accession>R7QDF0</accession>
<dbReference type="PROSITE" id="PS51925">
    <property type="entry name" value="SWIB_MDM2"/>
    <property type="match status" value="2"/>
</dbReference>
<dbReference type="SUPFAM" id="SSF47592">
    <property type="entry name" value="SWIB/MDM2 domain"/>
    <property type="match status" value="2"/>
</dbReference>
<dbReference type="CDD" id="cd10567">
    <property type="entry name" value="SWIB-MDM2_like"/>
    <property type="match status" value="2"/>
</dbReference>
<evidence type="ECO:0000313" key="3">
    <source>
        <dbReference type="EMBL" id="CDF35466.1"/>
    </source>
</evidence>
<dbReference type="GeneID" id="17323009"/>
<evidence type="ECO:0000313" key="4">
    <source>
        <dbReference type="Proteomes" id="UP000012073"/>
    </source>
</evidence>
<protein>
    <recommendedName>
        <fullName evidence="2">DM2 domain-containing protein</fullName>
    </recommendedName>
</protein>
<organism evidence="3 4">
    <name type="scientific">Chondrus crispus</name>
    <name type="common">Carrageen Irish moss</name>
    <name type="synonym">Polymorpha crispa</name>
    <dbReference type="NCBI Taxonomy" id="2769"/>
    <lineage>
        <taxon>Eukaryota</taxon>
        <taxon>Rhodophyta</taxon>
        <taxon>Florideophyceae</taxon>
        <taxon>Rhodymeniophycidae</taxon>
        <taxon>Gigartinales</taxon>
        <taxon>Gigartinaceae</taxon>
        <taxon>Chondrus</taxon>
    </lineage>
</organism>
<dbReference type="OrthoDB" id="5362at2759"/>
<dbReference type="KEGG" id="ccp:CHC_T00003973001"/>
<dbReference type="Gramene" id="CDF35466">
    <property type="protein sequence ID" value="CDF35466"/>
    <property type="gene ID" value="CHC_T00003973001"/>
</dbReference>
<proteinExistence type="predicted"/>
<dbReference type="PhylomeDB" id="R7QDF0"/>
<evidence type="ECO:0000259" key="2">
    <source>
        <dbReference type="PROSITE" id="PS51925"/>
    </source>
</evidence>
<dbReference type="Pfam" id="PF02201">
    <property type="entry name" value="SWIB"/>
    <property type="match status" value="2"/>
</dbReference>
<dbReference type="Proteomes" id="UP000012073">
    <property type="component" value="Unassembled WGS sequence"/>
</dbReference>
<dbReference type="InterPro" id="IPR019835">
    <property type="entry name" value="SWIB_domain"/>
</dbReference>
<name>R7QDF0_CHOCR</name>
<dbReference type="STRING" id="2769.R7QDF0"/>
<feature type="compositionally biased region" description="Basic residues" evidence="1">
    <location>
        <begin position="183"/>
        <end position="192"/>
    </location>
</feature>
<evidence type="ECO:0000256" key="1">
    <source>
        <dbReference type="SAM" id="MobiDB-lite"/>
    </source>
</evidence>